<feature type="domain" description="Chromo" evidence="1">
    <location>
        <begin position="242"/>
        <end position="288"/>
    </location>
</feature>
<dbReference type="InterPro" id="IPR016197">
    <property type="entry name" value="Chromo-like_dom_sf"/>
</dbReference>
<evidence type="ECO:0000313" key="3">
    <source>
        <dbReference type="EMBL" id="GFS31446.1"/>
    </source>
</evidence>
<dbReference type="InterPro" id="IPR023780">
    <property type="entry name" value="Chromo_domain"/>
</dbReference>
<dbReference type="Pfam" id="PF24626">
    <property type="entry name" value="SH3_Tf2-1"/>
    <property type="match status" value="1"/>
</dbReference>
<accession>A0A7J0DBF6</accession>
<dbReference type="Pfam" id="PF00385">
    <property type="entry name" value="Chromo"/>
    <property type="match status" value="1"/>
</dbReference>
<protein>
    <recommendedName>
        <fullName evidence="5">Chromo domain-containing protein</fullName>
    </recommendedName>
</protein>
<feature type="domain" description="Tf2-1-like SH3-like" evidence="2">
    <location>
        <begin position="183"/>
        <end position="214"/>
    </location>
</feature>
<evidence type="ECO:0000259" key="1">
    <source>
        <dbReference type="Pfam" id="PF00385"/>
    </source>
</evidence>
<organism evidence="3 4">
    <name type="scientific">Actinidia rufa</name>
    <dbReference type="NCBI Taxonomy" id="165716"/>
    <lineage>
        <taxon>Eukaryota</taxon>
        <taxon>Viridiplantae</taxon>
        <taxon>Streptophyta</taxon>
        <taxon>Embryophyta</taxon>
        <taxon>Tracheophyta</taxon>
        <taxon>Spermatophyta</taxon>
        <taxon>Magnoliopsida</taxon>
        <taxon>eudicotyledons</taxon>
        <taxon>Gunneridae</taxon>
        <taxon>Pentapetalae</taxon>
        <taxon>asterids</taxon>
        <taxon>Ericales</taxon>
        <taxon>Actinidiaceae</taxon>
        <taxon>Actinidia</taxon>
    </lineage>
</organism>
<evidence type="ECO:0008006" key="5">
    <source>
        <dbReference type="Google" id="ProtNLM"/>
    </source>
</evidence>
<dbReference type="EMBL" id="BJWL01000145">
    <property type="protein sequence ID" value="GFS31446.1"/>
    <property type="molecule type" value="Genomic_DNA"/>
</dbReference>
<reference evidence="4" key="1">
    <citation type="submission" date="2019-07" db="EMBL/GenBank/DDBJ databases">
        <title>De Novo Assembly of kiwifruit Actinidia rufa.</title>
        <authorList>
            <person name="Sugita-Konishi S."/>
            <person name="Sato K."/>
            <person name="Mori E."/>
            <person name="Abe Y."/>
            <person name="Kisaki G."/>
            <person name="Hamano K."/>
            <person name="Suezawa K."/>
            <person name="Otani M."/>
            <person name="Fukuda T."/>
            <person name="Manabe T."/>
            <person name="Gomi K."/>
            <person name="Tabuchi M."/>
            <person name="Akimitsu K."/>
            <person name="Kataoka I."/>
        </authorList>
    </citation>
    <scope>NUCLEOTIDE SEQUENCE [LARGE SCALE GENOMIC DNA]</scope>
    <source>
        <strain evidence="4">cv. Fuchu</strain>
    </source>
</reference>
<dbReference type="OrthoDB" id="5554229at2759"/>
<dbReference type="Proteomes" id="UP000585474">
    <property type="component" value="Unassembled WGS sequence"/>
</dbReference>
<dbReference type="SUPFAM" id="SSF54160">
    <property type="entry name" value="Chromo domain-like"/>
    <property type="match status" value="1"/>
</dbReference>
<keyword evidence="4" id="KW-1185">Reference proteome</keyword>
<evidence type="ECO:0000259" key="2">
    <source>
        <dbReference type="Pfam" id="PF24626"/>
    </source>
</evidence>
<gene>
    <name evidence="3" type="ORF">Acr_00g0017380</name>
</gene>
<name>A0A7J0DBF6_9ERIC</name>
<dbReference type="AlphaFoldDB" id="A0A7J0DBF6"/>
<proteinExistence type="predicted"/>
<dbReference type="InterPro" id="IPR056924">
    <property type="entry name" value="SH3_Tf2-1"/>
</dbReference>
<sequence>MKEVQFVEEEREVLEDVDRTLEAKVVEDLTRYELSEPSSDRYFLIGSNMKERERTELIEFLIANIDIFTWMPYKNPGIDPTLIKHRLNVMPKARSKKQRGRACKCGDRRDQEIKIDNHSSPTGGHFGYHKTLSRVNARYNQIQVVDEILRDYEMILKELQQNLIITHLSMKAKADKHRREVVFHVLAHVSPVVYKLELPEGAQIHDVFHVSLLKLKFGTITPISQLPPPVSTDSVILPQPYAILNHRIIQKGNYSPKNKILVQWKGTPRDDATWENQWQFSKTYPEFILADKDLASDGIDMYTTPLHH</sequence>
<evidence type="ECO:0000313" key="4">
    <source>
        <dbReference type="Proteomes" id="UP000585474"/>
    </source>
</evidence>
<comment type="caution">
    <text evidence="3">The sequence shown here is derived from an EMBL/GenBank/DDBJ whole genome shotgun (WGS) entry which is preliminary data.</text>
</comment>
<dbReference type="Gene3D" id="2.40.50.40">
    <property type="match status" value="1"/>
</dbReference>